<dbReference type="AlphaFoldDB" id="A0A4R1QET7"/>
<keyword evidence="1" id="KW-0472">Membrane</keyword>
<name>A0A4R1QET7_9BACL</name>
<protein>
    <submittedName>
        <fullName evidence="2">Uncharacterized protein</fullName>
    </submittedName>
</protein>
<gene>
    <name evidence="2" type="ORF">EDD69_10927</name>
</gene>
<dbReference type="Proteomes" id="UP000295658">
    <property type="component" value="Unassembled WGS sequence"/>
</dbReference>
<reference evidence="2 3" key="1">
    <citation type="submission" date="2019-03" db="EMBL/GenBank/DDBJ databases">
        <title>Genomic Encyclopedia of Type Strains, Phase IV (KMG-IV): sequencing the most valuable type-strain genomes for metagenomic binning, comparative biology and taxonomic classification.</title>
        <authorList>
            <person name="Goeker M."/>
        </authorList>
    </citation>
    <scope>NUCLEOTIDE SEQUENCE [LARGE SCALE GENOMIC DNA]</scope>
    <source>
        <strain evidence="2 3">DSM 24979</strain>
    </source>
</reference>
<keyword evidence="1" id="KW-1133">Transmembrane helix</keyword>
<feature type="transmembrane region" description="Helical" evidence="1">
    <location>
        <begin position="12"/>
        <end position="29"/>
    </location>
</feature>
<accession>A0A4R1QET7</accession>
<dbReference type="EMBL" id="SLUL01000009">
    <property type="protein sequence ID" value="TCL48397.1"/>
    <property type="molecule type" value="Genomic_DNA"/>
</dbReference>
<keyword evidence="1" id="KW-0812">Transmembrane</keyword>
<proteinExistence type="predicted"/>
<organism evidence="2 3">
    <name type="scientific">Thermolongibacillus altinsuensis</name>
    <dbReference type="NCBI Taxonomy" id="575256"/>
    <lineage>
        <taxon>Bacteria</taxon>
        <taxon>Bacillati</taxon>
        <taxon>Bacillota</taxon>
        <taxon>Bacilli</taxon>
        <taxon>Bacillales</taxon>
        <taxon>Anoxybacillaceae</taxon>
        <taxon>Thermolongibacillus</taxon>
    </lineage>
</organism>
<dbReference type="RefSeq" id="WP_165871763.1">
    <property type="nucleotide sequence ID" value="NZ_BSVG01000002.1"/>
</dbReference>
<evidence type="ECO:0000256" key="1">
    <source>
        <dbReference type="SAM" id="Phobius"/>
    </source>
</evidence>
<keyword evidence="3" id="KW-1185">Reference proteome</keyword>
<evidence type="ECO:0000313" key="2">
    <source>
        <dbReference type="EMBL" id="TCL48397.1"/>
    </source>
</evidence>
<sequence>MKIVKTLKNVVLSYVTVLVVLALLPAFLITNDISLIEEMIASLNK</sequence>
<comment type="caution">
    <text evidence="2">The sequence shown here is derived from an EMBL/GenBank/DDBJ whole genome shotgun (WGS) entry which is preliminary data.</text>
</comment>
<evidence type="ECO:0000313" key="3">
    <source>
        <dbReference type="Proteomes" id="UP000295658"/>
    </source>
</evidence>